<organism evidence="8 9">
    <name type="scientific">Kocuria rosea</name>
    <name type="common">Deinococcus erythromyxa</name>
    <name type="synonym">Micrococcus rubens</name>
    <dbReference type="NCBI Taxonomy" id="1275"/>
    <lineage>
        <taxon>Bacteria</taxon>
        <taxon>Bacillati</taxon>
        <taxon>Actinomycetota</taxon>
        <taxon>Actinomycetes</taxon>
        <taxon>Micrococcales</taxon>
        <taxon>Micrococcaceae</taxon>
        <taxon>Kocuria</taxon>
    </lineage>
</organism>
<evidence type="ECO:0000256" key="1">
    <source>
        <dbReference type="ARBA" id="ARBA00004196"/>
    </source>
</evidence>
<accession>A0A4R5YT82</accession>
<feature type="domain" description="Solute-binding protein family 3/N-terminal" evidence="6">
    <location>
        <begin position="51"/>
        <end position="268"/>
    </location>
</feature>
<evidence type="ECO:0000313" key="8">
    <source>
        <dbReference type="EMBL" id="TDL46587.1"/>
    </source>
</evidence>
<evidence type="ECO:0000259" key="6">
    <source>
        <dbReference type="SMART" id="SM00062"/>
    </source>
</evidence>
<feature type="chain" id="PRO_5020274615" evidence="5">
    <location>
        <begin position="23"/>
        <end position="281"/>
    </location>
</feature>
<dbReference type="PANTHER" id="PTHR35936">
    <property type="entry name" value="MEMBRANE-BOUND LYTIC MUREIN TRANSGLYCOSYLASE F"/>
    <property type="match status" value="1"/>
</dbReference>
<dbReference type="Gene3D" id="3.40.190.10">
    <property type="entry name" value="Periplasmic binding protein-like II"/>
    <property type="match status" value="2"/>
</dbReference>
<proteinExistence type="inferred from homology"/>
<comment type="subcellular location">
    <subcellularLocation>
        <location evidence="1">Cell envelope</location>
    </subcellularLocation>
</comment>
<keyword evidence="3 5" id="KW-0732">Signal</keyword>
<dbReference type="GO" id="GO:0015276">
    <property type="term" value="F:ligand-gated monoatomic ion channel activity"/>
    <property type="evidence" value="ECO:0007669"/>
    <property type="project" value="InterPro"/>
</dbReference>
<feature type="domain" description="Ionotropic glutamate receptor C-terminal" evidence="7">
    <location>
        <begin position="51"/>
        <end position="267"/>
    </location>
</feature>
<dbReference type="RefSeq" id="WP_133408862.1">
    <property type="nucleotide sequence ID" value="NZ_SMZT01000001.1"/>
</dbReference>
<reference evidence="8 9" key="1">
    <citation type="submission" date="2019-03" db="EMBL/GenBank/DDBJ databases">
        <title>Genome Sequencing and Assembly of Various Microbes Isolated from Partially Reclaimed Soil and Acid Mine Drainage (AMD) Site.</title>
        <authorList>
            <person name="Steinbock B."/>
            <person name="Bechtold R."/>
            <person name="Sevigny J.L."/>
            <person name="Thomas D."/>
            <person name="Cuthill L.R."/>
            <person name="Aveiro Johannsen E.J."/>
            <person name="Thomas K."/>
            <person name="Ghosh A."/>
        </authorList>
    </citation>
    <scope>NUCLEOTIDE SEQUENCE [LARGE SCALE GENOMIC DNA]</scope>
    <source>
        <strain evidence="8 9">S-A3</strain>
    </source>
</reference>
<evidence type="ECO:0000256" key="3">
    <source>
        <dbReference type="ARBA" id="ARBA00022729"/>
    </source>
</evidence>
<evidence type="ECO:0000256" key="5">
    <source>
        <dbReference type="SAM" id="SignalP"/>
    </source>
</evidence>
<evidence type="ECO:0000256" key="4">
    <source>
        <dbReference type="RuleBase" id="RU003744"/>
    </source>
</evidence>
<evidence type="ECO:0000313" key="9">
    <source>
        <dbReference type="Proteomes" id="UP000295163"/>
    </source>
</evidence>
<dbReference type="GeneID" id="64345922"/>
<comment type="caution">
    <text evidence="8">The sequence shown here is derived from an EMBL/GenBank/DDBJ whole genome shotgun (WGS) entry which is preliminary data.</text>
</comment>
<dbReference type="SMART" id="SM00062">
    <property type="entry name" value="PBPb"/>
    <property type="match status" value="1"/>
</dbReference>
<dbReference type="EMBL" id="SMZT01000001">
    <property type="protein sequence ID" value="TDL46587.1"/>
    <property type="molecule type" value="Genomic_DNA"/>
</dbReference>
<evidence type="ECO:0000256" key="2">
    <source>
        <dbReference type="ARBA" id="ARBA00010333"/>
    </source>
</evidence>
<dbReference type="SMART" id="SM00079">
    <property type="entry name" value="PBPe"/>
    <property type="match status" value="1"/>
</dbReference>
<comment type="similarity">
    <text evidence="2 4">Belongs to the bacterial solute-binding protein 3 family.</text>
</comment>
<dbReference type="InterPro" id="IPR001638">
    <property type="entry name" value="Solute-binding_3/MltF_N"/>
</dbReference>
<dbReference type="Pfam" id="PF00497">
    <property type="entry name" value="SBP_bac_3"/>
    <property type="match status" value="1"/>
</dbReference>
<dbReference type="InterPro" id="IPR018313">
    <property type="entry name" value="SBP_3_CS"/>
</dbReference>
<dbReference type="PROSITE" id="PS51257">
    <property type="entry name" value="PROKAR_LIPOPROTEIN"/>
    <property type="match status" value="1"/>
</dbReference>
<dbReference type="PANTHER" id="PTHR35936:SF17">
    <property type="entry name" value="ARGININE-BINDING EXTRACELLULAR PROTEIN ARTP"/>
    <property type="match status" value="1"/>
</dbReference>
<dbReference type="PROSITE" id="PS01039">
    <property type="entry name" value="SBP_BACTERIAL_3"/>
    <property type="match status" value="1"/>
</dbReference>
<dbReference type="AlphaFoldDB" id="A0A4R5YT82"/>
<dbReference type="GO" id="GO:0016020">
    <property type="term" value="C:membrane"/>
    <property type="evidence" value="ECO:0007669"/>
    <property type="project" value="InterPro"/>
</dbReference>
<dbReference type="Proteomes" id="UP000295163">
    <property type="component" value="Unassembled WGS sequence"/>
</dbReference>
<gene>
    <name evidence="8" type="ORF">E2R59_00755</name>
</gene>
<feature type="signal peptide" evidence="5">
    <location>
        <begin position="1"/>
        <end position="22"/>
    </location>
</feature>
<sequence length="281" mass="29404">MKSRFHGAATLSVLAVSALALSACTSTDDGGDAGGDTSANGGEISLITPGTLTVCSDIPYRPFEFTEDGETVGFDIDLVNNIAEDMGVETEFLRTSFEGIQSGVALDSNQCDLAASGMTINEERESVMDFSEPYLDDNLALLVAPDADIDSVADVQGKRVGVQQATTGETQAQENNAEVVQYEDSALMIQGLNTGDVEAVIGNISVMGPAITDNPELRLVEEIETGEQLGLAVKTDNTALLDQVNESLATMREDGTLEELEAEWLGTGEAAGAESPEPAAS</sequence>
<dbReference type="SUPFAM" id="SSF53850">
    <property type="entry name" value="Periplasmic binding protein-like II"/>
    <property type="match status" value="1"/>
</dbReference>
<name>A0A4R5YT82_KOCRO</name>
<evidence type="ECO:0000259" key="7">
    <source>
        <dbReference type="SMART" id="SM00079"/>
    </source>
</evidence>
<dbReference type="GO" id="GO:0030313">
    <property type="term" value="C:cell envelope"/>
    <property type="evidence" value="ECO:0007669"/>
    <property type="project" value="UniProtKB-SubCell"/>
</dbReference>
<dbReference type="CDD" id="cd13530">
    <property type="entry name" value="PBP2_peptides_like"/>
    <property type="match status" value="1"/>
</dbReference>
<dbReference type="InterPro" id="IPR001320">
    <property type="entry name" value="Iontro_rcpt_C"/>
</dbReference>
<protein>
    <submittedName>
        <fullName evidence="8">Amino acid ABC transporter substrate-binding protein</fullName>
    </submittedName>
</protein>